<dbReference type="PANTHER" id="PTHR43767:SF1">
    <property type="entry name" value="NONRIBOSOMAL PEPTIDE SYNTHASE PES1 (EUROFUNG)-RELATED"/>
    <property type="match status" value="1"/>
</dbReference>
<dbReference type="Gene3D" id="3.30.300.30">
    <property type="match status" value="1"/>
</dbReference>
<dbReference type="NCBIfam" id="NF005863">
    <property type="entry name" value="PRK07798.1"/>
    <property type="match status" value="1"/>
</dbReference>
<name>A0ABN9MW14_9MYCO</name>
<reference evidence="3 4" key="1">
    <citation type="submission" date="2023-08" db="EMBL/GenBank/DDBJ databases">
        <authorList>
            <person name="Folkvardsen B D."/>
            <person name="Norman A."/>
        </authorList>
    </citation>
    <scope>NUCLEOTIDE SEQUENCE [LARGE SCALE GENOMIC DNA]</scope>
    <source>
        <strain evidence="3 4">Mu0053</strain>
    </source>
</reference>
<evidence type="ECO:0000259" key="2">
    <source>
        <dbReference type="Pfam" id="PF13193"/>
    </source>
</evidence>
<evidence type="ECO:0000313" key="4">
    <source>
        <dbReference type="Proteomes" id="UP001190465"/>
    </source>
</evidence>
<dbReference type="InterPro" id="IPR050237">
    <property type="entry name" value="ATP-dep_AMP-bd_enzyme"/>
</dbReference>
<dbReference type="PROSITE" id="PS00455">
    <property type="entry name" value="AMP_BINDING"/>
    <property type="match status" value="1"/>
</dbReference>
<sequence length="550" mass="59717">MPDVQFNLALAQEAVSAAVPDREYLIWRDRRFTYSQLTERSRRLASYLHQRGLGARVERDQLAGHESGQDHVALYMRNGNEFIESMLGAFKSRTVPVNVNYRYVADELRYLFGDAEPAAVIYHADFAPTLAQVRDALPDDVVLIQVADDSGHELLPGAVDYEDALTQGAPELPATVTPDDLHIIYTGGTTGMPKAVLWRQHDIFSAAMGGQLPGAWEPVNTYDDLVQRALTTPPMRLMLLPPLMHGAAQWGAFTQINLGGTLVLPDDNTRLDAADVLRVAAGAGASAMMIIGDAMARPLIAELEVNSYDLSTLFLIGSGSVTLSPELKKRLHELLPNVIITDGVGSSETGPQGTYVSTKDSVQTGTFTVGPGARVADETLSELLQPGADSIGWLMQTGCIPLGYLGDREKTERTFPVIDGVRYAVPGDRARLLEDGAVRLLGRDSVTINSGGEKIFAEEVEAAVKSHPSVADVIVTGRPNERWGQEVVALVQVVDGTEFDEAVLAQHAGQQLARYKVPKAWIVVPEVRRSPVGKADYRWANSIATQRVTS</sequence>
<dbReference type="Pfam" id="PF00501">
    <property type="entry name" value="AMP-binding"/>
    <property type="match status" value="1"/>
</dbReference>
<dbReference type="SUPFAM" id="SSF56801">
    <property type="entry name" value="Acetyl-CoA synthetase-like"/>
    <property type="match status" value="1"/>
</dbReference>
<evidence type="ECO:0000259" key="1">
    <source>
        <dbReference type="Pfam" id="PF00501"/>
    </source>
</evidence>
<keyword evidence="4" id="KW-1185">Reference proteome</keyword>
<dbReference type="RefSeq" id="WP_308480889.1">
    <property type="nucleotide sequence ID" value="NZ_OY726397.1"/>
</dbReference>
<dbReference type="InterPro" id="IPR042099">
    <property type="entry name" value="ANL_N_sf"/>
</dbReference>
<dbReference type="InterPro" id="IPR045851">
    <property type="entry name" value="AMP-bd_C_sf"/>
</dbReference>
<organism evidence="3 4">
    <name type="scientific">[Mycobacterium] burgundiense</name>
    <dbReference type="NCBI Taxonomy" id="3064286"/>
    <lineage>
        <taxon>Bacteria</taxon>
        <taxon>Bacillati</taxon>
        <taxon>Actinomycetota</taxon>
        <taxon>Actinomycetes</taxon>
        <taxon>Mycobacteriales</taxon>
        <taxon>Mycobacteriaceae</taxon>
        <taxon>Mycolicibacterium</taxon>
    </lineage>
</organism>
<dbReference type="InterPro" id="IPR020845">
    <property type="entry name" value="AMP-binding_CS"/>
</dbReference>
<accession>A0ABN9MW14</accession>
<dbReference type="PANTHER" id="PTHR43767">
    <property type="entry name" value="LONG-CHAIN-FATTY-ACID--COA LIGASE"/>
    <property type="match status" value="1"/>
</dbReference>
<dbReference type="InterPro" id="IPR000873">
    <property type="entry name" value="AMP-dep_synth/lig_dom"/>
</dbReference>
<dbReference type="Proteomes" id="UP001190465">
    <property type="component" value="Chromosome"/>
</dbReference>
<dbReference type="Pfam" id="PF13193">
    <property type="entry name" value="AMP-binding_C"/>
    <property type="match status" value="1"/>
</dbReference>
<dbReference type="Gene3D" id="3.40.50.12780">
    <property type="entry name" value="N-terminal domain of ligase-like"/>
    <property type="match status" value="1"/>
</dbReference>
<dbReference type="InterPro" id="IPR025110">
    <property type="entry name" value="AMP-bd_C"/>
</dbReference>
<gene>
    <name evidence="3" type="ORF">MU0053_000547</name>
</gene>
<proteinExistence type="predicted"/>
<protein>
    <submittedName>
        <fullName evidence="3">Acyl-CoA synthetase</fullName>
    </submittedName>
</protein>
<dbReference type="EMBL" id="OY726397">
    <property type="protein sequence ID" value="CAJ1496034.1"/>
    <property type="molecule type" value="Genomic_DNA"/>
</dbReference>
<evidence type="ECO:0000313" key="3">
    <source>
        <dbReference type="EMBL" id="CAJ1496034.1"/>
    </source>
</evidence>
<feature type="domain" description="AMP-binding enzyme C-terminal" evidence="2">
    <location>
        <begin position="459"/>
        <end position="534"/>
    </location>
</feature>
<feature type="domain" description="AMP-dependent synthetase/ligase" evidence="1">
    <location>
        <begin position="17"/>
        <end position="387"/>
    </location>
</feature>